<organism evidence="1">
    <name type="scientific">viral metagenome</name>
    <dbReference type="NCBI Taxonomy" id="1070528"/>
    <lineage>
        <taxon>unclassified sequences</taxon>
        <taxon>metagenomes</taxon>
        <taxon>organismal metagenomes</taxon>
    </lineage>
</organism>
<name>A0A6H1ZA57_9ZZZZ</name>
<evidence type="ECO:0000313" key="2">
    <source>
        <dbReference type="EMBL" id="QJH94930.1"/>
    </source>
</evidence>
<reference evidence="1" key="1">
    <citation type="submission" date="2020-03" db="EMBL/GenBank/DDBJ databases">
        <title>The deep terrestrial virosphere.</title>
        <authorList>
            <person name="Holmfeldt K."/>
            <person name="Nilsson E."/>
            <person name="Simone D."/>
            <person name="Lopez-Fernandez M."/>
            <person name="Wu X."/>
            <person name="de Brujin I."/>
            <person name="Lundin D."/>
            <person name="Andersson A."/>
            <person name="Bertilsson S."/>
            <person name="Dopson M."/>
        </authorList>
    </citation>
    <scope>NUCLEOTIDE SEQUENCE</scope>
    <source>
        <strain evidence="1">TM448A00147</strain>
        <strain evidence="2">TM448B00305</strain>
    </source>
</reference>
<gene>
    <name evidence="1" type="ORF">TM448A00147_0042</name>
    <name evidence="2" type="ORF">TM448B00305_0051</name>
</gene>
<accession>A0A6H1ZA57</accession>
<protein>
    <submittedName>
        <fullName evidence="1">Uncharacterized protein</fullName>
    </submittedName>
</protein>
<dbReference type="EMBL" id="MT143980">
    <property type="protein sequence ID" value="QJA44783.1"/>
    <property type="molecule type" value="Genomic_DNA"/>
</dbReference>
<dbReference type="AlphaFoldDB" id="A0A6H1ZA57"/>
<evidence type="ECO:0000313" key="1">
    <source>
        <dbReference type="EMBL" id="QJA44783.1"/>
    </source>
</evidence>
<dbReference type="EMBL" id="MT144608">
    <property type="protein sequence ID" value="QJH94930.1"/>
    <property type="molecule type" value="Genomic_DNA"/>
</dbReference>
<sequence length="153" mass="15693">MSTFAALVARLASFVGQEGTGVVDHAYACQNRTFGVDADITNAAVQITLVGKTPYLSKITDGHFIPETGVAAAAASLSARLFFDDGAGAGATALSAIVDGTAVTTVSFQRADFPTLVTAQSIPVGSRIYAAITVNGAGAVWNDTQFEVEIAFD</sequence>
<proteinExistence type="predicted"/>